<dbReference type="EMBL" id="QXGH01000011">
    <property type="protein sequence ID" value="RHW27822.1"/>
    <property type="molecule type" value="Genomic_DNA"/>
</dbReference>
<sequence>MTDPSDHLTIEQAAENGTRRDLLVSLRRRLAAALDDDRTQPRDLSPITLRLRELAEEIAGIDAEADDPIAASDFPDEPFDATAL</sequence>
<evidence type="ECO:0008006" key="4">
    <source>
        <dbReference type="Google" id="ProtNLM"/>
    </source>
</evidence>
<gene>
    <name evidence="2" type="ORF">D0Z08_05860</name>
</gene>
<reference evidence="2 3" key="1">
    <citation type="submission" date="2018-09" db="EMBL/GenBank/DDBJ databases">
        <title>Genome sequencing of Nocardioides immobilis CCTCC AB 2017083 for comparison to Nocardioides silvaticus.</title>
        <authorList>
            <person name="Li C."/>
            <person name="Wang G."/>
        </authorList>
    </citation>
    <scope>NUCLEOTIDE SEQUENCE [LARGE SCALE GENOMIC DNA]</scope>
    <source>
        <strain evidence="2 3">CCTCC AB 2017083</strain>
    </source>
</reference>
<evidence type="ECO:0000256" key="1">
    <source>
        <dbReference type="SAM" id="MobiDB-lite"/>
    </source>
</evidence>
<comment type="caution">
    <text evidence="2">The sequence shown here is derived from an EMBL/GenBank/DDBJ whole genome shotgun (WGS) entry which is preliminary data.</text>
</comment>
<accession>A0A417Y562</accession>
<dbReference type="RefSeq" id="WP_118923629.1">
    <property type="nucleotide sequence ID" value="NZ_QXGH01000011.1"/>
</dbReference>
<dbReference type="Proteomes" id="UP000283644">
    <property type="component" value="Unassembled WGS sequence"/>
</dbReference>
<feature type="compositionally biased region" description="Acidic residues" evidence="1">
    <location>
        <begin position="74"/>
        <end position="84"/>
    </location>
</feature>
<evidence type="ECO:0000313" key="3">
    <source>
        <dbReference type="Proteomes" id="UP000283644"/>
    </source>
</evidence>
<organism evidence="2 3">
    <name type="scientific">Nocardioides immobilis</name>
    <dbReference type="NCBI Taxonomy" id="2049295"/>
    <lineage>
        <taxon>Bacteria</taxon>
        <taxon>Bacillati</taxon>
        <taxon>Actinomycetota</taxon>
        <taxon>Actinomycetes</taxon>
        <taxon>Propionibacteriales</taxon>
        <taxon>Nocardioidaceae</taxon>
        <taxon>Nocardioides</taxon>
    </lineage>
</organism>
<evidence type="ECO:0000313" key="2">
    <source>
        <dbReference type="EMBL" id="RHW27822.1"/>
    </source>
</evidence>
<feature type="region of interest" description="Disordered" evidence="1">
    <location>
        <begin position="64"/>
        <end position="84"/>
    </location>
</feature>
<name>A0A417Y562_9ACTN</name>
<proteinExistence type="predicted"/>
<dbReference type="AlphaFoldDB" id="A0A417Y562"/>
<protein>
    <recommendedName>
        <fullName evidence="4">Terminase small subunit</fullName>
    </recommendedName>
</protein>
<keyword evidence="3" id="KW-1185">Reference proteome</keyword>